<evidence type="ECO:0000313" key="6">
    <source>
        <dbReference type="EMBL" id="EIM94460.1"/>
    </source>
</evidence>
<evidence type="ECO:0000256" key="4">
    <source>
        <dbReference type="PROSITE-ProRule" id="PRU01161"/>
    </source>
</evidence>
<dbReference type="PROSITE" id="PS51635">
    <property type="entry name" value="PNPLA"/>
    <property type="match status" value="1"/>
</dbReference>
<evidence type="ECO:0000256" key="3">
    <source>
        <dbReference type="ARBA" id="ARBA00023098"/>
    </source>
</evidence>
<dbReference type="RefSeq" id="WP_009770545.1">
    <property type="nucleotide sequence ID" value="NZ_AKAU01000277.1"/>
</dbReference>
<organism evidence="6 7">
    <name type="scientific">Paraburkholderia hospita</name>
    <dbReference type="NCBI Taxonomy" id="169430"/>
    <lineage>
        <taxon>Bacteria</taxon>
        <taxon>Pseudomonadati</taxon>
        <taxon>Pseudomonadota</taxon>
        <taxon>Betaproteobacteria</taxon>
        <taxon>Burkholderiales</taxon>
        <taxon>Burkholderiaceae</taxon>
        <taxon>Paraburkholderia</taxon>
    </lineage>
</organism>
<comment type="caution">
    <text evidence="6">The sequence shown here is derived from an EMBL/GenBank/DDBJ whole genome shotgun (WGS) entry which is preliminary data.</text>
</comment>
<dbReference type="InterPro" id="IPR016035">
    <property type="entry name" value="Acyl_Trfase/lysoPLipase"/>
</dbReference>
<keyword evidence="7" id="KW-1185">Reference proteome</keyword>
<dbReference type="InterPro" id="IPR050301">
    <property type="entry name" value="NTE"/>
</dbReference>
<evidence type="ECO:0000313" key="7">
    <source>
        <dbReference type="Proteomes" id="UP000004980"/>
    </source>
</evidence>
<dbReference type="EMBL" id="AKAU01000277">
    <property type="protein sequence ID" value="EIM94460.1"/>
    <property type="molecule type" value="Genomic_DNA"/>
</dbReference>
<gene>
    <name evidence="6" type="ORF">WQE_44253</name>
</gene>
<protein>
    <submittedName>
        <fullName evidence="6">Patatin</fullName>
    </submittedName>
</protein>
<dbReference type="PANTHER" id="PTHR14226:SF78">
    <property type="entry name" value="SLR0060 PROTEIN"/>
    <property type="match status" value="1"/>
</dbReference>
<evidence type="ECO:0000256" key="1">
    <source>
        <dbReference type="ARBA" id="ARBA00022801"/>
    </source>
</evidence>
<comment type="caution">
    <text evidence="4">Lacks conserved residue(s) required for the propagation of feature annotation.</text>
</comment>
<dbReference type="InterPro" id="IPR002641">
    <property type="entry name" value="PNPLA_dom"/>
</dbReference>
<feature type="short sequence motif" description="GXSXG" evidence="4">
    <location>
        <begin position="47"/>
        <end position="51"/>
    </location>
</feature>
<reference evidence="6 7" key="1">
    <citation type="journal article" date="2012" name="J. Bacteriol.">
        <title>Draft Genome Sequence of the Soil Bacterium Burkholderia terrae Strain BS001, Which Interacts with Fungal Surface Structures.</title>
        <authorList>
            <person name="Nazir R."/>
            <person name="Hansen M.A."/>
            <person name="Sorensen S."/>
            <person name="van Elsas J.D."/>
        </authorList>
    </citation>
    <scope>NUCLEOTIDE SEQUENCE [LARGE SCALE GENOMIC DNA]</scope>
    <source>
        <strain evidence="6 7">BS001</strain>
    </source>
</reference>
<proteinExistence type="predicted"/>
<feature type="active site" description="Nucleophile" evidence="4">
    <location>
        <position position="49"/>
    </location>
</feature>
<dbReference type="Pfam" id="PF01734">
    <property type="entry name" value="Patatin"/>
    <property type="match status" value="1"/>
</dbReference>
<feature type="domain" description="PNPLA" evidence="5">
    <location>
        <begin position="12"/>
        <end position="218"/>
    </location>
</feature>
<keyword evidence="3 4" id="KW-0443">Lipid metabolism</keyword>
<feature type="short sequence motif" description="DGA/G" evidence="4">
    <location>
        <begin position="205"/>
        <end position="207"/>
    </location>
</feature>
<sequence length="360" mass="38826">MPAKDAPKTVCLALQGGGAHAAFGWGALDRLLDEVAAGRLRIVAISGTSGGALNGAACTAGLNQSAAQARQRLTQLWESVAGKSYWSPALNWPLAASHSPREWNVDYNPFVIVQGMAQQVSSPYLTPWLRDEIGTIMDAVIGDYGLLQHPDGQAPQLFVAATNVTRTSLRIFGPPDLASSAPLMASTCFPTLFEAVEIDGEFYWDGGYMANPALDPLLAHGDDLLTVLIDPLVIDGPPTWPRQIVNRINEVSFGASWVLAVRQIGLVNDLIVRGLLTGGGYTQKRFHVIRDDAPMNEIGAASKDTPSLAFFRALRDAGARAADRWVEAHFDDIGVRSSFDLDDEVKQRLKGTRQAQHTAQ</sequence>
<name>A0ABN0F733_9BURK</name>
<keyword evidence="1 4" id="KW-0378">Hydrolase</keyword>
<evidence type="ECO:0000256" key="2">
    <source>
        <dbReference type="ARBA" id="ARBA00022963"/>
    </source>
</evidence>
<keyword evidence="2 4" id="KW-0442">Lipid degradation</keyword>
<dbReference type="Gene3D" id="3.40.1090.10">
    <property type="entry name" value="Cytosolic phospholipase A2 catalytic domain"/>
    <property type="match status" value="2"/>
</dbReference>
<dbReference type="SUPFAM" id="SSF52151">
    <property type="entry name" value="FabD/lysophospholipase-like"/>
    <property type="match status" value="1"/>
</dbReference>
<dbReference type="PANTHER" id="PTHR14226">
    <property type="entry name" value="NEUROPATHY TARGET ESTERASE/SWISS CHEESE D.MELANOGASTER"/>
    <property type="match status" value="1"/>
</dbReference>
<dbReference type="Proteomes" id="UP000004980">
    <property type="component" value="Unassembled WGS sequence"/>
</dbReference>
<feature type="active site" description="Proton acceptor" evidence="4">
    <location>
        <position position="205"/>
    </location>
</feature>
<accession>A0ABN0F733</accession>
<evidence type="ECO:0000259" key="5">
    <source>
        <dbReference type="PROSITE" id="PS51635"/>
    </source>
</evidence>